<evidence type="ECO:0000313" key="3">
    <source>
        <dbReference type="EMBL" id="PQJ29359.1"/>
    </source>
</evidence>
<dbReference type="InterPro" id="IPR036291">
    <property type="entry name" value="NAD(P)-bd_dom_sf"/>
</dbReference>
<dbReference type="InterPro" id="IPR032095">
    <property type="entry name" value="Sacchrp_dh-like_C"/>
</dbReference>
<evidence type="ECO:0000259" key="1">
    <source>
        <dbReference type="Pfam" id="PF03435"/>
    </source>
</evidence>
<dbReference type="Gene3D" id="3.40.50.720">
    <property type="entry name" value="NAD(P)-binding Rossmann-like Domain"/>
    <property type="match status" value="1"/>
</dbReference>
<dbReference type="Proteomes" id="UP000239907">
    <property type="component" value="Unassembled WGS sequence"/>
</dbReference>
<evidence type="ECO:0000313" key="4">
    <source>
        <dbReference type="Proteomes" id="UP000239907"/>
    </source>
</evidence>
<dbReference type="OrthoDB" id="9769367at2"/>
<dbReference type="SUPFAM" id="SSF51735">
    <property type="entry name" value="NAD(P)-binding Rossmann-fold domains"/>
    <property type="match status" value="1"/>
</dbReference>
<feature type="domain" description="Saccharopine dehydrogenase NADP binding" evidence="1">
    <location>
        <begin position="4"/>
        <end position="136"/>
    </location>
</feature>
<protein>
    <submittedName>
        <fullName evidence="3">Saccharopine dehydrogenase</fullName>
    </submittedName>
</protein>
<dbReference type="PANTHER" id="PTHR43796">
    <property type="entry name" value="CARBOXYNORSPERMIDINE SYNTHASE"/>
    <property type="match status" value="1"/>
</dbReference>
<dbReference type="InterPro" id="IPR005097">
    <property type="entry name" value="Sacchrp_dh_NADP-bd"/>
</dbReference>
<dbReference type="PANTHER" id="PTHR43796:SF2">
    <property type="entry name" value="CARBOXYNORSPERMIDINE SYNTHASE"/>
    <property type="match status" value="1"/>
</dbReference>
<organism evidence="3 4">
    <name type="scientific">Rubritalea profundi</name>
    <dbReference type="NCBI Taxonomy" id="1658618"/>
    <lineage>
        <taxon>Bacteria</taxon>
        <taxon>Pseudomonadati</taxon>
        <taxon>Verrucomicrobiota</taxon>
        <taxon>Verrucomicrobiia</taxon>
        <taxon>Verrucomicrobiales</taxon>
        <taxon>Rubritaleaceae</taxon>
        <taxon>Rubritalea</taxon>
    </lineage>
</organism>
<dbReference type="RefSeq" id="WP_105043860.1">
    <property type="nucleotide sequence ID" value="NZ_MQWA01000001.1"/>
</dbReference>
<name>A0A2S7U2Z5_9BACT</name>
<gene>
    <name evidence="3" type="ORF">BSZ32_13265</name>
</gene>
<comment type="caution">
    <text evidence="3">The sequence shown here is derived from an EMBL/GenBank/DDBJ whole genome shotgun (WGS) entry which is preliminary data.</text>
</comment>
<dbReference type="Pfam" id="PF03435">
    <property type="entry name" value="Sacchrp_dh_NADP"/>
    <property type="match status" value="1"/>
</dbReference>
<keyword evidence="4" id="KW-1185">Reference proteome</keyword>
<dbReference type="Pfam" id="PF16653">
    <property type="entry name" value="Sacchrp_dh_C"/>
    <property type="match status" value="1"/>
</dbReference>
<dbReference type="Gene3D" id="3.30.360.10">
    <property type="entry name" value="Dihydrodipicolinate Reductase, domain 2"/>
    <property type="match status" value="1"/>
</dbReference>
<evidence type="ECO:0000259" key="2">
    <source>
        <dbReference type="Pfam" id="PF16653"/>
    </source>
</evidence>
<dbReference type="AlphaFoldDB" id="A0A2S7U2Z5"/>
<sequence>MSTVLIIGAGGVGSVVAHKCAELSTIFSHITLASRTVSKCDSIANSVKERYGVNISTARIDADNVPQTVALIKQVKPSLVINVALPYQDLPLMDACLEAEVHYLDTANYEPPNEAKFEYHWQWAYQERFEKAGLKALLGSGFDPGVTNVFTAWALKHHFDEIHYLDIVDVNGGDHGQAFATNFNPEINIREVTAACRHWENGAFQETDAMSLSQKFTCPEQVGTYSIYRMYHEEMESLTKHIPTIKRAQFWMSFSGNYLKHLEVLQNVGMTRIDEIEYNGQKIVPLQFLKAVLPDPGDLGKTTTGRTCIGCIIRGIKDGQEKAVYIYNICDHEECFAEVGSQGVSYTTGVPAMIGAKLLLEGKWTTSAGVWNMEQNDPDPFMEDLNQFGLPWTCIELDPEAAKSLTVVS</sequence>
<accession>A0A2S7U2Z5</accession>
<feature type="domain" description="Saccharopine dehydrogenase-like C-terminal" evidence="2">
    <location>
        <begin position="141"/>
        <end position="389"/>
    </location>
</feature>
<dbReference type="EMBL" id="MQWA01000001">
    <property type="protein sequence ID" value="PQJ29359.1"/>
    <property type="molecule type" value="Genomic_DNA"/>
</dbReference>
<reference evidence="3 4" key="1">
    <citation type="submission" date="2016-12" db="EMBL/GenBank/DDBJ databases">
        <title>Study of bacterial adaptation to deep sea.</title>
        <authorList>
            <person name="Song J."/>
            <person name="Yoshizawa S."/>
            <person name="Kogure K."/>
        </authorList>
    </citation>
    <scope>NUCLEOTIDE SEQUENCE [LARGE SCALE GENOMIC DNA]</scope>
    <source>
        <strain evidence="3 4">SAORIC-165</strain>
    </source>
</reference>
<proteinExistence type="predicted"/>